<evidence type="ECO:0000256" key="8">
    <source>
        <dbReference type="ARBA" id="ARBA00023242"/>
    </source>
</evidence>
<dbReference type="PANTHER" id="PTHR10071">
    <property type="entry name" value="TRANSCRIPTION FACTOR GATA FAMILY MEMBER"/>
    <property type="match status" value="1"/>
</dbReference>
<evidence type="ECO:0000256" key="1">
    <source>
        <dbReference type="ARBA" id="ARBA00004123"/>
    </source>
</evidence>
<protein>
    <recommendedName>
        <fullName evidence="11">GATA-type domain-containing protein</fullName>
    </recommendedName>
</protein>
<dbReference type="PRINTS" id="PR00619">
    <property type="entry name" value="GATAZNFINGER"/>
</dbReference>
<dbReference type="PROSITE" id="PS50114">
    <property type="entry name" value="GATA_ZN_FINGER_2"/>
    <property type="match status" value="1"/>
</dbReference>
<sequence length="178" mass="20080">MRELRRHRYAAMEKRWYRPLLVQRLWSIPQDEWDEPATCEAASSIVAAEPGHGGVPDPFKNIYGYNGAMRAPLHTTEEKSTRRLSASRRVGLTCTNCRTSTTSLWRRNTLGEPVCNACGLYFKLHGIDRPLAMKKDSIQTRKRKPKGSKNQNPASGRNNVANSLPTTMSTVKLGHCLK</sequence>
<evidence type="ECO:0000256" key="4">
    <source>
        <dbReference type="ARBA" id="ARBA00022833"/>
    </source>
</evidence>
<keyword evidence="3 9" id="KW-0863">Zinc-finger</keyword>
<gene>
    <name evidence="12" type="ORF">WA026_006754</name>
</gene>
<name>A0AAW1U9S9_9CUCU</name>
<dbReference type="InterPro" id="IPR039355">
    <property type="entry name" value="Transcription_factor_GATA"/>
</dbReference>
<dbReference type="Proteomes" id="UP001431783">
    <property type="component" value="Unassembled WGS sequence"/>
</dbReference>
<evidence type="ECO:0000259" key="11">
    <source>
        <dbReference type="PROSITE" id="PS50114"/>
    </source>
</evidence>
<feature type="compositionally biased region" description="Polar residues" evidence="10">
    <location>
        <begin position="148"/>
        <end position="165"/>
    </location>
</feature>
<dbReference type="PANTHER" id="PTHR10071:SF337">
    <property type="entry name" value="GATA-BINDING FACTOR A"/>
    <property type="match status" value="1"/>
</dbReference>
<evidence type="ECO:0000256" key="9">
    <source>
        <dbReference type="PROSITE-ProRule" id="PRU00094"/>
    </source>
</evidence>
<dbReference type="Pfam" id="PF00320">
    <property type="entry name" value="GATA"/>
    <property type="match status" value="1"/>
</dbReference>
<dbReference type="InterPro" id="IPR013088">
    <property type="entry name" value="Znf_NHR/GATA"/>
</dbReference>
<evidence type="ECO:0000256" key="3">
    <source>
        <dbReference type="ARBA" id="ARBA00022771"/>
    </source>
</evidence>
<evidence type="ECO:0000256" key="7">
    <source>
        <dbReference type="ARBA" id="ARBA00023163"/>
    </source>
</evidence>
<dbReference type="GO" id="GO:0045944">
    <property type="term" value="P:positive regulation of transcription by RNA polymerase II"/>
    <property type="evidence" value="ECO:0007669"/>
    <property type="project" value="TreeGrafter"/>
</dbReference>
<dbReference type="GO" id="GO:0000978">
    <property type="term" value="F:RNA polymerase II cis-regulatory region sequence-specific DNA binding"/>
    <property type="evidence" value="ECO:0007669"/>
    <property type="project" value="TreeGrafter"/>
</dbReference>
<keyword evidence="13" id="KW-1185">Reference proteome</keyword>
<dbReference type="SMART" id="SM00401">
    <property type="entry name" value="ZnF_GATA"/>
    <property type="match status" value="1"/>
</dbReference>
<dbReference type="EMBL" id="JARQZJ010000062">
    <property type="protein sequence ID" value="KAK9879694.1"/>
    <property type="molecule type" value="Genomic_DNA"/>
</dbReference>
<dbReference type="AlphaFoldDB" id="A0AAW1U9S9"/>
<dbReference type="Gene3D" id="3.30.50.10">
    <property type="entry name" value="Erythroid Transcription Factor GATA-1, subunit A"/>
    <property type="match status" value="1"/>
</dbReference>
<accession>A0AAW1U9S9</accession>
<organism evidence="12 13">
    <name type="scientific">Henosepilachna vigintioctopunctata</name>
    <dbReference type="NCBI Taxonomy" id="420089"/>
    <lineage>
        <taxon>Eukaryota</taxon>
        <taxon>Metazoa</taxon>
        <taxon>Ecdysozoa</taxon>
        <taxon>Arthropoda</taxon>
        <taxon>Hexapoda</taxon>
        <taxon>Insecta</taxon>
        <taxon>Pterygota</taxon>
        <taxon>Neoptera</taxon>
        <taxon>Endopterygota</taxon>
        <taxon>Coleoptera</taxon>
        <taxon>Polyphaga</taxon>
        <taxon>Cucujiformia</taxon>
        <taxon>Coccinelloidea</taxon>
        <taxon>Coccinellidae</taxon>
        <taxon>Epilachninae</taxon>
        <taxon>Epilachnini</taxon>
        <taxon>Henosepilachna</taxon>
    </lineage>
</organism>
<keyword evidence="4" id="KW-0862">Zinc</keyword>
<evidence type="ECO:0000313" key="12">
    <source>
        <dbReference type="EMBL" id="KAK9879694.1"/>
    </source>
</evidence>
<dbReference type="CDD" id="cd00202">
    <property type="entry name" value="ZnF_GATA"/>
    <property type="match status" value="1"/>
</dbReference>
<proteinExistence type="predicted"/>
<dbReference type="GO" id="GO:0005634">
    <property type="term" value="C:nucleus"/>
    <property type="evidence" value="ECO:0007669"/>
    <property type="project" value="UniProtKB-SubCell"/>
</dbReference>
<dbReference type="GO" id="GO:0000981">
    <property type="term" value="F:DNA-binding transcription factor activity, RNA polymerase II-specific"/>
    <property type="evidence" value="ECO:0007669"/>
    <property type="project" value="TreeGrafter"/>
</dbReference>
<dbReference type="SUPFAM" id="SSF57716">
    <property type="entry name" value="Glucocorticoid receptor-like (DNA-binding domain)"/>
    <property type="match status" value="1"/>
</dbReference>
<keyword evidence="2" id="KW-0479">Metal-binding</keyword>
<evidence type="ECO:0000313" key="13">
    <source>
        <dbReference type="Proteomes" id="UP001431783"/>
    </source>
</evidence>
<dbReference type="PROSITE" id="PS00344">
    <property type="entry name" value="GATA_ZN_FINGER_1"/>
    <property type="match status" value="1"/>
</dbReference>
<keyword evidence="8" id="KW-0539">Nucleus</keyword>
<evidence type="ECO:0000256" key="6">
    <source>
        <dbReference type="ARBA" id="ARBA00023125"/>
    </source>
</evidence>
<comment type="subcellular location">
    <subcellularLocation>
        <location evidence="1">Nucleus</location>
    </subcellularLocation>
</comment>
<evidence type="ECO:0000256" key="10">
    <source>
        <dbReference type="SAM" id="MobiDB-lite"/>
    </source>
</evidence>
<keyword evidence="6" id="KW-0238">DNA-binding</keyword>
<dbReference type="InterPro" id="IPR000679">
    <property type="entry name" value="Znf_GATA"/>
</dbReference>
<comment type="caution">
    <text evidence="12">The sequence shown here is derived from an EMBL/GenBank/DDBJ whole genome shotgun (WGS) entry which is preliminary data.</text>
</comment>
<evidence type="ECO:0000256" key="2">
    <source>
        <dbReference type="ARBA" id="ARBA00022723"/>
    </source>
</evidence>
<reference evidence="12 13" key="1">
    <citation type="submission" date="2023-03" db="EMBL/GenBank/DDBJ databases">
        <title>Genome insight into feeding habits of ladybird beetles.</title>
        <authorList>
            <person name="Li H.-S."/>
            <person name="Huang Y.-H."/>
            <person name="Pang H."/>
        </authorList>
    </citation>
    <scope>NUCLEOTIDE SEQUENCE [LARGE SCALE GENOMIC DNA]</scope>
    <source>
        <strain evidence="12">SYSU_2023b</strain>
        <tissue evidence="12">Whole body</tissue>
    </source>
</reference>
<dbReference type="GO" id="GO:0000122">
    <property type="term" value="P:negative regulation of transcription by RNA polymerase II"/>
    <property type="evidence" value="ECO:0007669"/>
    <property type="project" value="TreeGrafter"/>
</dbReference>
<feature type="region of interest" description="Disordered" evidence="10">
    <location>
        <begin position="133"/>
        <end position="165"/>
    </location>
</feature>
<keyword evidence="5" id="KW-0805">Transcription regulation</keyword>
<evidence type="ECO:0000256" key="5">
    <source>
        <dbReference type="ARBA" id="ARBA00023015"/>
    </source>
</evidence>
<dbReference type="GO" id="GO:0008270">
    <property type="term" value="F:zinc ion binding"/>
    <property type="evidence" value="ECO:0007669"/>
    <property type="project" value="UniProtKB-KW"/>
</dbReference>
<feature type="domain" description="GATA-type" evidence="11">
    <location>
        <begin position="88"/>
        <end position="141"/>
    </location>
</feature>
<dbReference type="FunFam" id="3.30.50.10:FF:000032">
    <property type="entry name" value="Transcription factor GATA-3"/>
    <property type="match status" value="1"/>
</dbReference>
<keyword evidence="7" id="KW-0804">Transcription</keyword>
<dbReference type="GO" id="GO:0045165">
    <property type="term" value="P:cell fate commitment"/>
    <property type="evidence" value="ECO:0007669"/>
    <property type="project" value="TreeGrafter"/>
</dbReference>